<dbReference type="InterPro" id="IPR044043">
    <property type="entry name" value="VanA_C_cat"/>
</dbReference>
<dbReference type="SUPFAM" id="SSF55961">
    <property type="entry name" value="Bet v1-like"/>
    <property type="match status" value="1"/>
</dbReference>
<evidence type="ECO:0000256" key="2">
    <source>
        <dbReference type="ARBA" id="ARBA00022723"/>
    </source>
</evidence>
<dbReference type="InterPro" id="IPR017941">
    <property type="entry name" value="Rieske_2Fe-2S"/>
</dbReference>
<comment type="caution">
    <text evidence="7">The sequence shown here is derived from an EMBL/GenBank/DDBJ whole genome shotgun (WGS) entry which is preliminary data.</text>
</comment>
<reference evidence="7" key="1">
    <citation type="journal article" date="2014" name="Int. J. Syst. Evol. Microbiol.">
        <title>Complete genome sequence of Corynebacterium casei LMG S-19264T (=DSM 44701T), isolated from a smear-ripened cheese.</title>
        <authorList>
            <consortium name="US DOE Joint Genome Institute (JGI-PGF)"/>
            <person name="Walter F."/>
            <person name="Albersmeier A."/>
            <person name="Kalinowski J."/>
            <person name="Ruckert C."/>
        </authorList>
    </citation>
    <scope>NUCLEOTIDE SEQUENCE</scope>
    <source>
        <strain evidence="7">CGMCC 1.15095</strain>
    </source>
</reference>
<dbReference type="InterPro" id="IPR050584">
    <property type="entry name" value="Cholesterol_7-desaturase"/>
</dbReference>
<dbReference type="RefSeq" id="WP_188771001.1">
    <property type="nucleotide sequence ID" value="NZ_BMHK01000011.1"/>
</dbReference>
<organism evidence="7 8">
    <name type="scientific">Novosphingobium endophyticum</name>
    <dbReference type="NCBI Taxonomy" id="1955250"/>
    <lineage>
        <taxon>Bacteria</taxon>
        <taxon>Pseudomonadati</taxon>
        <taxon>Pseudomonadota</taxon>
        <taxon>Alphaproteobacteria</taxon>
        <taxon>Sphingomonadales</taxon>
        <taxon>Sphingomonadaceae</taxon>
        <taxon>Novosphingobium</taxon>
    </lineage>
</organism>
<evidence type="ECO:0000256" key="3">
    <source>
        <dbReference type="ARBA" id="ARBA00023002"/>
    </source>
</evidence>
<name>A0A916TUW1_9SPHN</name>
<keyword evidence="4" id="KW-0408">Iron</keyword>
<keyword evidence="2" id="KW-0479">Metal-binding</keyword>
<evidence type="ECO:0000256" key="5">
    <source>
        <dbReference type="ARBA" id="ARBA00023014"/>
    </source>
</evidence>
<keyword evidence="7" id="KW-0503">Monooxygenase</keyword>
<evidence type="ECO:0000313" key="7">
    <source>
        <dbReference type="EMBL" id="GGC01206.1"/>
    </source>
</evidence>
<reference evidence="7" key="2">
    <citation type="submission" date="2020-09" db="EMBL/GenBank/DDBJ databases">
        <authorList>
            <person name="Sun Q."/>
            <person name="Zhou Y."/>
        </authorList>
    </citation>
    <scope>NUCLEOTIDE SEQUENCE</scope>
    <source>
        <strain evidence="7">CGMCC 1.15095</strain>
    </source>
</reference>
<dbReference type="GO" id="GO:0004497">
    <property type="term" value="F:monooxygenase activity"/>
    <property type="evidence" value="ECO:0007669"/>
    <property type="project" value="UniProtKB-KW"/>
</dbReference>
<dbReference type="Proteomes" id="UP000608154">
    <property type="component" value="Unassembled WGS sequence"/>
</dbReference>
<dbReference type="PANTHER" id="PTHR21266">
    <property type="entry name" value="IRON-SULFUR DOMAIN CONTAINING PROTEIN"/>
    <property type="match status" value="1"/>
</dbReference>
<keyword evidence="8" id="KW-1185">Reference proteome</keyword>
<proteinExistence type="predicted"/>
<dbReference type="PANTHER" id="PTHR21266:SF60">
    <property type="entry name" value="3-KETOSTEROID-9-ALPHA-MONOOXYGENASE, OXYGENASE COMPONENT"/>
    <property type="match status" value="1"/>
</dbReference>
<evidence type="ECO:0000256" key="1">
    <source>
        <dbReference type="ARBA" id="ARBA00022714"/>
    </source>
</evidence>
<feature type="domain" description="Rieske" evidence="6">
    <location>
        <begin position="20"/>
        <end position="121"/>
    </location>
</feature>
<dbReference type="Gene3D" id="2.102.10.10">
    <property type="entry name" value="Rieske [2Fe-2S] iron-sulphur domain"/>
    <property type="match status" value="1"/>
</dbReference>
<dbReference type="Pfam" id="PF19112">
    <property type="entry name" value="VanA_C"/>
    <property type="match status" value="1"/>
</dbReference>
<dbReference type="GO" id="GO:0046872">
    <property type="term" value="F:metal ion binding"/>
    <property type="evidence" value="ECO:0007669"/>
    <property type="project" value="UniProtKB-KW"/>
</dbReference>
<evidence type="ECO:0000259" key="6">
    <source>
        <dbReference type="PROSITE" id="PS51296"/>
    </source>
</evidence>
<accession>A0A916TUW1</accession>
<dbReference type="PROSITE" id="PS51296">
    <property type="entry name" value="RIESKE"/>
    <property type="match status" value="1"/>
</dbReference>
<gene>
    <name evidence="7" type="ORF">GCM10011494_19730</name>
</gene>
<dbReference type="EMBL" id="BMHK01000011">
    <property type="protein sequence ID" value="GGC01206.1"/>
    <property type="molecule type" value="Genomic_DNA"/>
</dbReference>
<evidence type="ECO:0000256" key="4">
    <source>
        <dbReference type="ARBA" id="ARBA00023004"/>
    </source>
</evidence>
<dbReference type="SUPFAM" id="SSF50022">
    <property type="entry name" value="ISP domain"/>
    <property type="match status" value="1"/>
</dbReference>
<protein>
    <submittedName>
        <fullName evidence="7">Vanillate monooxygenase</fullName>
    </submittedName>
</protein>
<dbReference type="CDD" id="cd08878">
    <property type="entry name" value="RHO_alpha_C_DMO-like"/>
    <property type="match status" value="1"/>
</dbReference>
<keyword evidence="1" id="KW-0001">2Fe-2S</keyword>
<dbReference type="Gene3D" id="3.90.380.10">
    <property type="entry name" value="Naphthalene 1,2-dioxygenase Alpha Subunit, Chain A, domain 1"/>
    <property type="match status" value="1"/>
</dbReference>
<sequence length="356" mass="40294">MNTQKSLLADRYTPLIRNCWYVLGFAAEADRQLRSRNIAGIAVVYFRRLDGSIAVLRDRCPHRSFPLSKGILDGDRLTCLYHGLTFDPDGLCVAKPTNPDNAAEIRAGSFPVVERQGVIWIWPGDPKLADEAEIPELPWLDQPGWDHVSGYLNFPSNYIALHENLMDLSHFAFLHAGNIGTPEYADAPFRVRVEDGRINLRRVLEDSPLPSLLSVPTDLGDKRVTRETDTWWMSPALNLTHSNVHDSTPDAGKPGLYSFKVIHFITPETQHTTHNFWAVARDFRLDDPAIPAHTHASFKVAFEEDREALDWIEQRQRREGLEFGEVHLSSDKGGILMRRRMKKLALAEAERPPSSS</sequence>
<keyword evidence="3" id="KW-0560">Oxidoreductase</keyword>
<keyword evidence="5" id="KW-0411">Iron-sulfur</keyword>
<dbReference type="GO" id="GO:0051537">
    <property type="term" value="F:2 iron, 2 sulfur cluster binding"/>
    <property type="evidence" value="ECO:0007669"/>
    <property type="project" value="UniProtKB-KW"/>
</dbReference>
<dbReference type="AlphaFoldDB" id="A0A916TUW1"/>
<evidence type="ECO:0000313" key="8">
    <source>
        <dbReference type="Proteomes" id="UP000608154"/>
    </source>
</evidence>
<dbReference type="InterPro" id="IPR036922">
    <property type="entry name" value="Rieske_2Fe-2S_sf"/>
</dbReference>
<dbReference type="Pfam" id="PF00355">
    <property type="entry name" value="Rieske"/>
    <property type="match status" value="1"/>
</dbReference>